<sequence>MTERARQRSPLAMTVLAFLAEAPMHAYRMHELIKQRGKDSVVNVAQRNSVYQTIARLLRTELIRVQQTLQDEGRPERVVYEITEEGSQTLSRWLKDMLAEPGNEFPDFPAALAFLPVLAPKDVARQLAQRLATLETRLADAQAGVKQAMDNGLPRLFLIEEDYKITMIRAELAWVRKLVAELESKELSWNAQWLRKVAAELEP</sequence>
<dbReference type="Pfam" id="PF03551">
    <property type="entry name" value="PadR"/>
    <property type="match status" value="1"/>
</dbReference>
<dbReference type="PANTHER" id="PTHR43252:SF6">
    <property type="entry name" value="NEGATIVE TRANSCRIPTION REGULATOR PADR"/>
    <property type="match status" value="1"/>
</dbReference>
<keyword evidence="1" id="KW-0175">Coiled coil</keyword>
<accession>A0A3N7K3H8</accession>
<dbReference type="RefSeq" id="WP_124540172.1">
    <property type="nucleotide sequence ID" value="NZ_QUSW01000002.1"/>
</dbReference>
<evidence type="ECO:0000256" key="1">
    <source>
        <dbReference type="SAM" id="Coils"/>
    </source>
</evidence>
<evidence type="ECO:0000259" key="2">
    <source>
        <dbReference type="Pfam" id="PF03551"/>
    </source>
</evidence>
<name>A0A3N7K3H8_9BURK</name>
<dbReference type="AlphaFoldDB" id="A0A3N7K3H8"/>
<protein>
    <submittedName>
        <fullName evidence="3">PadR family transcriptional regulator</fullName>
    </submittedName>
</protein>
<organism evidence="3 4">
    <name type="scientific">Piscinibacter terrae</name>
    <dbReference type="NCBI Taxonomy" id="2496871"/>
    <lineage>
        <taxon>Bacteria</taxon>
        <taxon>Pseudomonadati</taxon>
        <taxon>Pseudomonadota</taxon>
        <taxon>Betaproteobacteria</taxon>
        <taxon>Burkholderiales</taxon>
        <taxon>Sphaerotilaceae</taxon>
        <taxon>Piscinibacter</taxon>
    </lineage>
</organism>
<dbReference type="PANTHER" id="PTHR43252">
    <property type="entry name" value="TRANSCRIPTIONAL REGULATOR YQJI"/>
    <property type="match status" value="1"/>
</dbReference>
<keyword evidence="4" id="KW-1185">Reference proteome</keyword>
<dbReference type="OrthoDB" id="3186544at2"/>
<dbReference type="InterPro" id="IPR005149">
    <property type="entry name" value="Tscrpt_reg_PadR_N"/>
</dbReference>
<comment type="caution">
    <text evidence="3">The sequence shown here is derived from an EMBL/GenBank/DDBJ whole genome shotgun (WGS) entry which is preliminary data.</text>
</comment>
<dbReference type="Gene3D" id="1.10.10.10">
    <property type="entry name" value="Winged helix-like DNA-binding domain superfamily/Winged helix DNA-binding domain"/>
    <property type="match status" value="1"/>
</dbReference>
<gene>
    <name evidence="3" type="ORF">DZC73_10545</name>
</gene>
<evidence type="ECO:0000313" key="3">
    <source>
        <dbReference type="EMBL" id="RQP25495.1"/>
    </source>
</evidence>
<feature type="coiled-coil region" evidence="1">
    <location>
        <begin position="124"/>
        <end position="151"/>
    </location>
</feature>
<reference evidence="3 4" key="2">
    <citation type="submission" date="2018-12" db="EMBL/GenBank/DDBJ databases">
        <title>Rhizobacter gummiphilus sp. nov., a rubber-degrading bacterium isolated from the soil of a botanical garden in Japan.</title>
        <authorList>
            <person name="Shunsuke S.S."/>
        </authorList>
    </citation>
    <scope>NUCLEOTIDE SEQUENCE [LARGE SCALE GENOMIC DNA]</scope>
    <source>
        <strain evidence="3 4">S-16</strain>
    </source>
</reference>
<reference evidence="3 4" key="1">
    <citation type="submission" date="2018-08" db="EMBL/GenBank/DDBJ databases">
        <authorList>
            <person name="Khan S.A."/>
            <person name="Jeon C.O."/>
            <person name="Chun B.H."/>
            <person name="Jeong S.E."/>
        </authorList>
    </citation>
    <scope>NUCLEOTIDE SEQUENCE [LARGE SCALE GENOMIC DNA]</scope>
    <source>
        <strain evidence="3 4">S-16</strain>
    </source>
</reference>
<feature type="domain" description="Transcription regulator PadR N-terminal" evidence="2">
    <location>
        <begin position="15"/>
        <end position="91"/>
    </location>
</feature>
<dbReference type="EMBL" id="QUSW01000002">
    <property type="protein sequence ID" value="RQP25495.1"/>
    <property type="molecule type" value="Genomic_DNA"/>
</dbReference>
<evidence type="ECO:0000313" key="4">
    <source>
        <dbReference type="Proteomes" id="UP000267464"/>
    </source>
</evidence>
<proteinExistence type="predicted"/>
<dbReference type="InterPro" id="IPR036390">
    <property type="entry name" value="WH_DNA-bd_sf"/>
</dbReference>
<dbReference type="Proteomes" id="UP000267464">
    <property type="component" value="Unassembled WGS sequence"/>
</dbReference>
<dbReference type="SUPFAM" id="SSF46785">
    <property type="entry name" value="Winged helix' DNA-binding domain"/>
    <property type="match status" value="1"/>
</dbReference>
<dbReference type="InterPro" id="IPR036388">
    <property type="entry name" value="WH-like_DNA-bd_sf"/>
</dbReference>